<dbReference type="OrthoDB" id="271448at2759"/>
<evidence type="ECO:0000313" key="5">
    <source>
        <dbReference type="Proteomes" id="UP000007014"/>
    </source>
</evidence>
<dbReference type="OMA" id="TLNARVW"/>
<keyword evidence="1" id="KW-0813">Transport</keyword>
<dbReference type="Gene3D" id="2.30.29.30">
    <property type="entry name" value="Pleckstrin-homology domain (PH domain)/Phosphotyrosine-binding domain (PTB)"/>
    <property type="match status" value="1"/>
</dbReference>
<dbReference type="EMBL" id="AP006499">
    <property type="protein sequence ID" value="BAM82062.1"/>
    <property type="molecule type" value="Genomic_DNA"/>
</dbReference>
<dbReference type="GO" id="GO:0043130">
    <property type="term" value="F:ubiquitin binding"/>
    <property type="evidence" value="ECO:0007669"/>
    <property type="project" value="UniProtKB-UniRule"/>
</dbReference>
<feature type="coiled-coil region" evidence="2">
    <location>
        <begin position="167"/>
        <end position="219"/>
    </location>
</feature>
<keyword evidence="5" id="KW-1185">Reference proteome</keyword>
<proteinExistence type="inferred from homology"/>
<dbReference type="Pfam" id="PF04157">
    <property type="entry name" value="EAP30"/>
    <property type="match status" value="1"/>
</dbReference>
<dbReference type="Proteomes" id="UP000007014">
    <property type="component" value="Chromosome 17"/>
</dbReference>
<dbReference type="PANTHER" id="PTHR13128:SF12">
    <property type="entry name" value="VACUOLAR PROTEIN-SORTING-ASSOCIATED PROTEIN 36"/>
    <property type="match status" value="1"/>
</dbReference>
<comment type="subcellular location">
    <subcellularLocation>
        <location evidence="1">Cytoplasm</location>
    </subcellularLocation>
    <subcellularLocation>
        <location evidence="1">Endosome</location>
    </subcellularLocation>
</comment>
<dbReference type="InterPro" id="IPR011993">
    <property type="entry name" value="PH-like_dom_sf"/>
</dbReference>
<protein>
    <recommendedName>
        <fullName evidence="1">Vacuolar protein-sorting-associated protein 36</fullName>
    </recommendedName>
    <alternativeName>
        <fullName evidence="1">ESCRT-II complex subunit VPS36</fullName>
    </alternativeName>
</protein>
<dbReference type="PANTHER" id="PTHR13128">
    <property type="entry name" value="VACUOLAR PROTEIN-SORTING-ASSOCIATED PROTEIN 36"/>
    <property type="match status" value="1"/>
</dbReference>
<sequence>MAVPASSEALQCFDLTTSGLPVLWGSEKLQVVAERVTVDLSSTASASDSRLEGTTVYVTSQRLLLKPQHQQQLFGTDLSDVTFIKASKSGSFLLCGACGRTSSALVRVGKGTLLRFHWAADPSSVASFLNNLRSAVELHKNAKLRQQGTLRCKDIAGNDFEARPAGVAGVRAAEQRLRDERKQLLNRAFTDMNHLSVDAENLRAMSEALVRESQRMRHEALSQDPEALLSVMLRDMMRFAEDRVRIAAEPSERSKSSEYCSHLARDLYDFLEPIVAKNGGLLHIFDAYVLYNSTRPVTDIVPADDLCDACAQWPILGLRLRLEMMESQLVIRTTETVPVSQRLLERIKEVGFMTSLQVADQFHIPVQVAAWQLESAEREGFLCRDEEETGCVRYFLNEFDAIYAAEIGRETPATGTAGNELLPTPQTSANEHILETARAFTPPIFPNTANIKSDAMSVETLRRRRSAQPDQDTPKSLSEWDATPQ</sequence>
<comment type="subunit">
    <text evidence="1">Component of the endosomal sorting complex required for transport II (ESCRT-II).</text>
</comment>
<dbReference type="KEGG" id="cme:CYME_CMQ159C"/>
<dbReference type="AlphaFoldDB" id="M1VG54"/>
<dbReference type="Gramene" id="CMQ159CT">
    <property type="protein sequence ID" value="CMQ159CT"/>
    <property type="gene ID" value="CMQ159C"/>
</dbReference>
<dbReference type="STRING" id="280699.M1VG54"/>
<dbReference type="InterPro" id="IPR036390">
    <property type="entry name" value="WH_DNA-bd_sf"/>
</dbReference>
<accession>M1VG54</accession>
<dbReference type="RefSeq" id="XP_005538098.1">
    <property type="nucleotide sequence ID" value="XM_005538041.1"/>
</dbReference>
<evidence type="ECO:0000256" key="3">
    <source>
        <dbReference type="SAM" id="MobiDB-lite"/>
    </source>
</evidence>
<dbReference type="GeneID" id="16996618"/>
<name>M1VG54_CYAM1</name>
<dbReference type="InterPro" id="IPR040608">
    <property type="entry name" value="Snf8/Vps36"/>
</dbReference>
<organism evidence="4 5">
    <name type="scientific">Cyanidioschyzon merolae (strain NIES-3377 / 10D)</name>
    <name type="common">Unicellular red alga</name>
    <dbReference type="NCBI Taxonomy" id="280699"/>
    <lineage>
        <taxon>Eukaryota</taxon>
        <taxon>Rhodophyta</taxon>
        <taxon>Bangiophyceae</taxon>
        <taxon>Cyanidiales</taxon>
        <taxon>Cyanidiaceae</taxon>
        <taxon>Cyanidioschyzon</taxon>
    </lineage>
</organism>
<dbReference type="InterPro" id="IPR036388">
    <property type="entry name" value="WH-like_DNA-bd_sf"/>
</dbReference>
<keyword evidence="2" id="KW-0175">Coiled coil</keyword>
<dbReference type="GO" id="GO:0000814">
    <property type="term" value="C:ESCRT II complex"/>
    <property type="evidence" value="ECO:0007669"/>
    <property type="project" value="UniProtKB-UniRule"/>
</dbReference>
<dbReference type="InterPro" id="IPR037855">
    <property type="entry name" value="Vps36"/>
</dbReference>
<dbReference type="Gene3D" id="1.10.10.10">
    <property type="entry name" value="Winged helix-like DNA-binding domain superfamily/Winged helix DNA-binding domain"/>
    <property type="match status" value="2"/>
</dbReference>
<reference evidence="4 5" key="2">
    <citation type="journal article" date="2007" name="BMC Biol.">
        <title>A 100%-complete sequence reveals unusually simple genomic features in the hot-spring red alga Cyanidioschyzon merolae.</title>
        <authorList>
            <person name="Nozaki H."/>
            <person name="Takano H."/>
            <person name="Misumi O."/>
            <person name="Terasawa K."/>
            <person name="Matsuzaki M."/>
            <person name="Maruyama S."/>
            <person name="Nishida K."/>
            <person name="Yagisawa F."/>
            <person name="Yoshida Y."/>
            <person name="Fujiwara T."/>
            <person name="Takio S."/>
            <person name="Tamura K."/>
            <person name="Chung S.J."/>
            <person name="Nakamura S."/>
            <person name="Kuroiwa H."/>
            <person name="Tanaka K."/>
            <person name="Sato N."/>
            <person name="Kuroiwa T."/>
        </authorList>
    </citation>
    <scope>NUCLEOTIDE SEQUENCE [LARGE SCALE GENOMIC DNA]</scope>
    <source>
        <strain evidence="4 5">10D</strain>
    </source>
</reference>
<reference evidence="4 5" key="1">
    <citation type="journal article" date="2004" name="Nature">
        <title>Genome sequence of the ultrasmall unicellular red alga Cyanidioschyzon merolae 10D.</title>
        <authorList>
            <person name="Matsuzaki M."/>
            <person name="Misumi O."/>
            <person name="Shin-i T."/>
            <person name="Maruyama S."/>
            <person name="Takahara M."/>
            <person name="Miyagishima S."/>
            <person name="Mori T."/>
            <person name="Nishida K."/>
            <person name="Yagisawa F."/>
            <person name="Nishida K."/>
            <person name="Yoshida Y."/>
            <person name="Nishimura Y."/>
            <person name="Nakao S."/>
            <person name="Kobayashi T."/>
            <person name="Momoyama Y."/>
            <person name="Higashiyama T."/>
            <person name="Minoda A."/>
            <person name="Sano M."/>
            <person name="Nomoto H."/>
            <person name="Oishi K."/>
            <person name="Hayashi H."/>
            <person name="Ohta F."/>
            <person name="Nishizaka S."/>
            <person name="Haga S."/>
            <person name="Miura S."/>
            <person name="Morishita T."/>
            <person name="Kabeya Y."/>
            <person name="Terasawa K."/>
            <person name="Suzuki Y."/>
            <person name="Ishii Y."/>
            <person name="Asakawa S."/>
            <person name="Takano H."/>
            <person name="Ohta N."/>
            <person name="Kuroiwa H."/>
            <person name="Tanaka K."/>
            <person name="Shimizu N."/>
            <person name="Sugano S."/>
            <person name="Sato N."/>
            <person name="Nozaki H."/>
            <person name="Ogasawara N."/>
            <person name="Kohara Y."/>
            <person name="Kuroiwa T."/>
        </authorList>
    </citation>
    <scope>NUCLEOTIDE SEQUENCE [LARGE SCALE GENOMIC DNA]</scope>
    <source>
        <strain evidence="4 5">10D</strain>
    </source>
</reference>
<dbReference type="GO" id="GO:0043328">
    <property type="term" value="P:protein transport to vacuole involved in ubiquitin-dependent protein catabolic process via the multivesicular body sorting pathway"/>
    <property type="evidence" value="ECO:0007669"/>
    <property type="project" value="UniProtKB-UniRule"/>
</dbReference>
<dbReference type="SUPFAM" id="SSF46785">
    <property type="entry name" value="Winged helix' DNA-binding domain"/>
    <property type="match status" value="1"/>
</dbReference>
<evidence type="ECO:0000256" key="1">
    <source>
        <dbReference type="RuleBase" id="RU367095"/>
    </source>
</evidence>
<gene>
    <name evidence="4" type="ORF">CYME_CMQ159C</name>
</gene>
<keyword evidence="1" id="KW-0653">Protein transport</keyword>
<comment type="similarity">
    <text evidence="1">Belongs to the VPS36 family.</text>
</comment>
<dbReference type="HOGENOM" id="CLU_563067_0_0_1"/>
<dbReference type="GO" id="GO:0031902">
    <property type="term" value="C:late endosome membrane"/>
    <property type="evidence" value="ECO:0007669"/>
    <property type="project" value="UniProtKB-UniRule"/>
</dbReference>
<feature type="region of interest" description="Disordered" evidence="3">
    <location>
        <begin position="455"/>
        <end position="485"/>
    </location>
</feature>
<keyword evidence="1" id="KW-0967">Endosome</keyword>
<keyword evidence="1" id="KW-0963">Cytoplasm</keyword>
<evidence type="ECO:0000256" key="2">
    <source>
        <dbReference type="SAM" id="Coils"/>
    </source>
</evidence>
<dbReference type="eggNOG" id="KOG2760">
    <property type="taxonomic scope" value="Eukaryota"/>
</dbReference>
<evidence type="ECO:0000313" key="4">
    <source>
        <dbReference type="EMBL" id="BAM82062.1"/>
    </source>
</evidence>
<dbReference type="GO" id="GO:0032266">
    <property type="term" value="F:phosphatidylinositol-3-phosphate binding"/>
    <property type="evidence" value="ECO:0007669"/>
    <property type="project" value="UniProtKB-UniRule"/>
</dbReference>
<comment type="function">
    <text evidence="1">Component of the ESCRT-II complex (endosomal sorting complex required for transport II), which is required for multivesicular body (MVB) formation and sorting of endosomal cargo proteins into MVBs.</text>
</comment>